<dbReference type="AlphaFoldDB" id="A0A9X7JRU7"/>
<feature type="domain" description="VWFA" evidence="2">
    <location>
        <begin position="286"/>
        <end position="460"/>
    </location>
</feature>
<feature type="region of interest" description="Disordered" evidence="1">
    <location>
        <begin position="1"/>
        <end position="253"/>
    </location>
</feature>
<protein>
    <submittedName>
        <fullName evidence="3">Toxic cation resistance protein</fullName>
    </submittedName>
</protein>
<feature type="compositionally biased region" description="Pro residues" evidence="1">
    <location>
        <begin position="155"/>
        <end position="221"/>
    </location>
</feature>
<evidence type="ECO:0000313" key="4">
    <source>
        <dbReference type="Proteomes" id="UP000242427"/>
    </source>
</evidence>
<comment type="caution">
    <text evidence="3">The sequence shown here is derived from an EMBL/GenBank/DDBJ whole genome shotgun (WGS) entry which is preliminary data.</text>
</comment>
<dbReference type="CDD" id="cd00198">
    <property type="entry name" value="vWFA"/>
    <property type="match status" value="1"/>
</dbReference>
<evidence type="ECO:0000259" key="2">
    <source>
        <dbReference type="SMART" id="SM00327"/>
    </source>
</evidence>
<dbReference type="Gene3D" id="3.40.50.410">
    <property type="entry name" value="von Willebrand factor, type A domain"/>
    <property type="match status" value="1"/>
</dbReference>
<feature type="compositionally biased region" description="Pro residues" evidence="1">
    <location>
        <begin position="228"/>
        <end position="241"/>
    </location>
</feature>
<feature type="compositionally biased region" description="Basic and acidic residues" evidence="1">
    <location>
        <begin position="46"/>
        <end position="78"/>
    </location>
</feature>
<organism evidence="3 4">
    <name type="scientific">Streptosporangium nondiastaticum</name>
    <dbReference type="NCBI Taxonomy" id="35764"/>
    <lineage>
        <taxon>Bacteria</taxon>
        <taxon>Bacillati</taxon>
        <taxon>Actinomycetota</taxon>
        <taxon>Actinomycetes</taxon>
        <taxon>Streptosporangiales</taxon>
        <taxon>Streptosporangiaceae</taxon>
        <taxon>Streptosporangium</taxon>
    </lineage>
</organism>
<dbReference type="InterPro" id="IPR002035">
    <property type="entry name" value="VWF_A"/>
</dbReference>
<dbReference type="OrthoDB" id="5756874at2"/>
<dbReference type="PANTHER" id="PTHR48148:SF3">
    <property type="entry name" value="KERATINOCYTE PROLINE-RICH PROTEIN"/>
    <property type="match status" value="1"/>
</dbReference>
<evidence type="ECO:0000313" key="3">
    <source>
        <dbReference type="EMBL" id="PSJ28758.1"/>
    </source>
</evidence>
<name>A0A9X7JRU7_9ACTN</name>
<gene>
    <name evidence="3" type="ORF">B7P34_10705</name>
</gene>
<dbReference type="SUPFAM" id="SSF53300">
    <property type="entry name" value="vWA-like"/>
    <property type="match status" value="1"/>
</dbReference>
<reference evidence="3 4" key="1">
    <citation type="submission" date="2018-03" db="EMBL/GenBank/DDBJ databases">
        <title>Chitinolytic properties of Streptosporangium nondiastaticum TBG75A20.</title>
        <authorList>
            <person name="Gayathri V."/>
            <person name="Shiburaj S."/>
        </authorList>
    </citation>
    <scope>NUCLEOTIDE SEQUENCE [LARGE SCALE GENOMIC DNA]</scope>
    <source>
        <strain evidence="3 4">TBG75A20</strain>
    </source>
</reference>
<sequence>MGIRSLLRNAFGRSRTATAERDEASQRVQSAPPSVPAPAQEPDPGAEPRSESGTEPRTESRTEPRTEPRADQRIEQRAEPVVARPRISAEETVAEPVRAPVPPQQGGGGSARVAEPVEAPVETSAGTPVAGGPVAGDPVAGGPVAGDPDDDRVPDPGPLDPTPQPGPTPGPRPGPGPVPPEPSPEPEPEPTPMPKPKPIPQPHPVPPVEPEPVPEPAPGPEPIRKPEPAPGPTPEPAPAMPPQDETQASQSPAISLRKMETRAPGLISLYKEAGASLEKQGLTGQRAAVYLVLDRSGSMREFYKNGTVQHLAEQALGLSAHLDDDGTVPVVFFSTDVDGVAEVDLGNYEGRIEELHSSMGHMGRTNYHWAMQAVIEHYKKSGSTAPAFVIFQTDGGPYSKPAAERALCESSNLPIFWQFVAFGDPEGKGFDFLRKLDDLPVPEKRVVDNAGFFHAGRDPKSLTDAQLYAELMVEFPDWLKEARAAGIVEG</sequence>
<dbReference type="InterPro" id="IPR036465">
    <property type="entry name" value="vWFA_dom_sf"/>
</dbReference>
<evidence type="ECO:0000256" key="1">
    <source>
        <dbReference type="SAM" id="MobiDB-lite"/>
    </source>
</evidence>
<dbReference type="PANTHER" id="PTHR48148">
    <property type="entry name" value="KERATINOCYTE PROLINE-RICH PROTEIN"/>
    <property type="match status" value="1"/>
</dbReference>
<proteinExistence type="predicted"/>
<dbReference type="SMART" id="SM00327">
    <property type="entry name" value="VWA"/>
    <property type="match status" value="1"/>
</dbReference>
<dbReference type="InterPro" id="IPR019303">
    <property type="entry name" value="vWA_TerF_C"/>
</dbReference>
<feature type="compositionally biased region" description="Low complexity" evidence="1">
    <location>
        <begin position="125"/>
        <end position="146"/>
    </location>
</feature>
<keyword evidence="4" id="KW-1185">Reference proteome</keyword>
<dbReference type="Proteomes" id="UP000242427">
    <property type="component" value="Unassembled WGS sequence"/>
</dbReference>
<feature type="compositionally biased region" description="Polar residues" evidence="1">
    <location>
        <begin position="244"/>
        <end position="253"/>
    </location>
</feature>
<accession>A0A9X7JRU7</accession>
<dbReference type="EMBL" id="PXWG01000018">
    <property type="protein sequence ID" value="PSJ28758.1"/>
    <property type="molecule type" value="Genomic_DNA"/>
</dbReference>
<dbReference type="Pfam" id="PF10138">
    <property type="entry name" value="vWA-TerF-like"/>
    <property type="match status" value="1"/>
</dbReference>